<evidence type="ECO:0000256" key="1">
    <source>
        <dbReference type="SAM" id="SignalP"/>
    </source>
</evidence>
<dbReference type="Pfam" id="PF07437">
    <property type="entry name" value="YfaZ"/>
    <property type="match status" value="1"/>
</dbReference>
<evidence type="ECO:0008006" key="4">
    <source>
        <dbReference type="Google" id="ProtNLM"/>
    </source>
</evidence>
<organism evidence="2 3">
    <name type="scientific">Pelovirga terrestris</name>
    <dbReference type="NCBI Taxonomy" id="2771352"/>
    <lineage>
        <taxon>Bacteria</taxon>
        <taxon>Pseudomonadati</taxon>
        <taxon>Thermodesulfobacteriota</taxon>
        <taxon>Desulfuromonadia</taxon>
        <taxon>Geobacterales</taxon>
        <taxon>Geobacteraceae</taxon>
        <taxon>Pelovirga</taxon>
    </lineage>
</organism>
<dbReference type="InterPro" id="IPR009998">
    <property type="entry name" value="YfaZ"/>
</dbReference>
<keyword evidence="1" id="KW-0732">Signal</keyword>
<evidence type="ECO:0000313" key="3">
    <source>
        <dbReference type="Proteomes" id="UP000632828"/>
    </source>
</evidence>
<sequence>MQLRILLTVLLCFTATLASADAVDIGFNNESFHLGYERPLVQDEFGVVTGTAGFLYNDDEDTTLGHVGADFVGSPGQYPGTRLGMGLRLYGGSTAKNTDFINLALGLRASYAPPQFGGFGIAGAVYHAPKVFSFRDADNLTQTEIALTYALIPKVRLKLGYYNLRLKEDAQGSNWTIDEGLRIGFTGYF</sequence>
<feature type="chain" id="PRO_5035154204" description="YfaZ" evidence="1">
    <location>
        <begin position="21"/>
        <end position="189"/>
    </location>
</feature>
<dbReference type="EMBL" id="JACWUN010000014">
    <property type="protein sequence ID" value="MBD1401328.1"/>
    <property type="molecule type" value="Genomic_DNA"/>
</dbReference>
<proteinExistence type="predicted"/>
<protein>
    <recommendedName>
        <fullName evidence="4">YfaZ</fullName>
    </recommendedName>
</protein>
<name>A0A8J6QYL7_9BACT</name>
<dbReference type="AlphaFoldDB" id="A0A8J6QYL7"/>
<dbReference type="Proteomes" id="UP000632828">
    <property type="component" value="Unassembled WGS sequence"/>
</dbReference>
<dbReference type="RefSeq" id="WP_191156840.1">
    <property type="nucleotide sequence ID" value="NZ_JACWUN010000014.1"/>
</dbReference>
<feature type="signal peptide" evidence="1">
    <location>
        <begin position="1"/>
        <end position="20"/>
    </location>
</feature>
<accession>A0A8J6QYL7</accession>
<keyword evidence="3" id="KW-1185">Reference proteome</keyword>
<gene>
    <name evidence="2" type="ORF">ICT70_11655</name>
</gene>
<comment type="caution">
    <text evidence="2">The sequence shown here is derived from an EMBL/GenBank/DDBJ whole genome shotgun (WGS) entry which is preliminary data.</text>
</comment>
<reference evidence="2" key="1">
    <citation type="submission" date="2020-09" db="EMBL/GenBank/DDBJ databases">
        <title>Pelobacter alkaliphilus sp. nov., a novel anaerobic arsenate-reducing bacterium from terrestrial mud volcano.</title>
        <authorList>
            <person name="Khomyakova M.A."/>
            <person name="Merkel A.Y."/>
            <person name="Slobodkin A.I."/>
        </authorList>
    </citation>
    <scope>NUCLEOTIDE SEQUENCE</scope>
    <source>
        <strain evidence="2">M08fum</strain>
    </source>
</reference>
<evidence type="ECO:0000313" key="2">
    <source>
        <dbReference type="EMBL" id="MBD1401328.1"/>
    </source>
</evidence>